<name>A0A423XAF6_9PEZI</name>
<evidence type="ECO:0000313" key="3">
    <source>
        <dbReference type="Proteomes" id="UP000285146"/>
    </source>
</evidence>
<evidence type="ECO:0000256" key="1">
    <source>
        <dbReference type="SAM" id="MobiDB-lite"/>
    </source>
</evidence>
<keyword evidence="3" id="KW-1185">Reference proteome</keyword>
<dbReference type="AlphaFoldDB" id="A0A423XAF6"/>
<dbReference type="OrthoDB" id="5231322at2759"/>
<comment type="caution">
    <text evidence="2">The sequence shown here is derived from an EMBL/GenBank/DDBJ whole genome shotgun (WGS) entry which is preliminary data.</text>
</comment>
<reference evidence="2 3" key="1">
    <citation type="submission" date="2015-09" db="EMBL/GenBank/DDBJ databases">
        <title>Host preference determinants of Valsa canker pathogens revealed by comparative genomics.</title>
        <authorList>
            <person name="Yin Z."/>
            <person name="Huang L."/>
        </authorList>
    </citation>
    <scope>NUCLEOTIDE SEQUENCE [LARGE SCALE GENOMIC DNA]</scope>
    <source>
        <strain evidence="2 3">SXYLt</strain>
    </source>
</reference>
<dbReference type="InParanoid" id="A0A423XAF6"/>
<feature type="compositionally biased region" description="Polar residues" evidence="1">
    <location>
        <begin position="14"/>
        <end position="24"/>
    </location>
</feature>
<accession>A0A423XAF6</accession>
<gene>
    <name evidence="2" type="ORF">VPNG_04727</name>
</gene>
<feature type="region of interest" description="Disordered" evidence="1">
    <location>
        <begin position="1"/>
        <end position="24"/>
    </location>
</feature>
<organism evidence="2 3">
    <name type="scientific">Cytospora leucostoma</name>
    <dbReference type="NCBI Taxonomy" id="1230097"/>
    <lineage>
        <taxon>Eukaryota</taxon>
        <taxon>Fungi</taxon>
        <taxon>Dikarya</taxon>
        <taxon>Ascomycota</taxon>
        <taxon>Pezizomycotina</taxon>
        <taxon>Sordariomycetes</taxon>
        <taxon>Sordariomycetidae</taxon>
        <taxon>Diaporthales</taxon>
        <taxon>Cytosporaceae</taxon>
        <taxon>Cytospora</taxon>
    </lineage>
</organism>
<proteinExistence type="predicted"/>
<dbReference type="Proteomes" id="UP000285146">
    <property type="component" value="Unassembled WGS sequence"/>
</dbReference>
<dbReference type="EMBL" id="LKEB01000023">
    <property type="protein sequence ID" value="ROW12882.1"/>
    <property type="molecule type" value="Genomic_DNA"/>
</dbReference>
<evidence type="ECO:0000313" key="2">
    <source>
        <dbReference type="EMBL" id="ROW12882.1"/>
    </source>
</evidence>
<sequence length="199" mass="22301">MDMADDQIVVEGSESVTATSKAGNTKWNDDAHQALCGTVLEMVEGAVVFGKPQLDRMVKMMGERGHNFSREGIRYYKMPSAWDDVRQKDLLEEIFFVTTPQLTQDDKDMIVQGMRQRGHADLTWNAIRISFVNYDHILLSKSPRAEGIMAPNAMYDSLDFWRDLAVATYDITAPNSATMAQIIEKAKAIGGHEINQNGL</sequence>
<protein>
    <submittedName>
        <fullName evidence="2">Uncharacterized protein</fullName>
    </submittedName>
</protein>